<proteinExistence type="predicted"/>
<evidence type="ECO:0000313" key="4">
    <source>
        <dbReference type="Proteomes" id="UP001054857"/>
    </source>
</evidence>
<accession>A0AAD3HQL9</accession>
<organism evidence="3 4">
    <name type="scientific">Astrephomene gubernaculifera</name>
    <dbReference type="NCBI Taxonomy" id="47775"/>
    <lineage>
        <taxon>Eukaryota</taxon>
        <taxon>Viridiplantae</taxon>
        <taxon>Chlorophyta</taxon>
        <taxon>core chlorophytes</taxon>
        <taxon>Chlorophyceae</taxon>
        <taxon>CS clade</taxon>
        <taxon>Chlamydomonadales</taxon>
        <taxon>Astrephomenaceae</taxon>
        <taxon>Astrephomene</taxon>
    </lineage>
</organism>
<feature type="compositionally biased region" description="Polar residues" evidence="2">
    <location>
        <begin position="243"/>
        <end position="258"/>
    </location>
</feature>
<feature type="region of interest" description="Disordered" evidence="2">
    <location>
        <begin position="243"/>
        <end position="262"/>
    </location>
</feature>
<evidence type="ECO:0000256" key="1">
    <source>
        <dbReference type="SAM" id="Coils"/>
    </source>
</evidence>
<keyword evidence="1" id="KW-0175">Coiled coil</keyword>
<dbReference type="EMBL" id="BMAR01000036">
    <property type="protein sequence ID" value="GFR50209.1"/>
    <property type="molecule type" value="Genomic_DNA"/>
</dbReference>
<name>A0AAD3HQL9_9CHLO</name>
<dbReference type="AlphaFoldDB" id="A0AAD3HQL9"/>
<evidence type="ECO:0000313" key="3">
    <source>
        <dbReference type="EMBL" id="GFR50209.1"/>
    </source>
</evidence>
<keyword evidence="4" id="KW-1185">Reference proteome</keyword>
<feature type="coiled-coil region" evidence="1">
    <location>
        <begin position="172"/>
        <end position="199"/>
    </location>
</feature>
<gene>
    <name evidence="3" type="ORF">Agub_g12386</name>
</gene>
<comment type="caution">
    <text evidence="3">The sequence shown here is derived from an EMBL/GenBank/DDBJ whole genome shotgun (WGS) entry which is preliminary data.</text>
</comment>
<reference evidence="3 4" key="1">
    <citation type="journal article" date="2021" name="Sci. Rep.">
        <title>Genome sequencing of the multicellular alga Astrephomene provides insights into convergent evolution of germ-soma differentiation.</title>
        <authorList>
            <person name="Yamashita S."/>
            <person name="Yamamoto K."/>
            <person name="Matsuzaki R."/>
            <person name="Suzuki S."/>
            <person name="Yamaguchi H."/>
            <person name="Hirooka S."/>
            <person name="Minakuchi Y."/>
            <person name="Miyagishima S."/>
            <person name="Kawachi M."/>
            <person name="Toyoda A."/>
            <person name="Nozaki H."/>
        </authorList>
    </citation>
    <scope>NUCLEOTIDE SEQUENCE [LARGE SCALE GENOMIC DNA]</scope>
    <source>
        <strain evidence="3 4">NIES-4017</strain>
    </source>
</reference>
<feature type="non-terminal residue" evidence="3">
    <location>
        <position position="1"/>
    </location>
</feature>
<dbReference type="Proteomes" id="UP001054857">
    <property type="component" value="Unassembled WGS sequence"/>
</dbReference>
<feature type="coiled-coil region" evidence="1">
    <location>
        <begin position="503"/>
        <end position="544"/>
    </location>
</feature>
<protein>
    <submittedName>
        <fullName evidence="3">Uncharacterized protein</fullName>
    </submittedName>
</protein>
<evidence type="ECO:0000256" key="2">
    <source>
        <dbReference type="SAM" id="MobiDB-lite"/>
    </source>
</evidence>
<sequence>MEHDMTGMCVPSPLPALRPLDFGSWSRCGSQSAGTPAVRAHHDSRRFLNATVDTLMKQLKAAAKIATDMTSLHDLGQLKAKYIKLWQLLNCLTDRYVAAITAKVARIIWKLGLEEAHGQGLLYRHLDLLQAQALAASSAAPLEASGTNDSLQPVACQQGGSIPPSVIPRDMLHAVQDLLTNLAEELLKLKTKLSTVEEERLQEAVLAAEAEGDVSGPLPKGELSPAIVAFAHCTTPNCTVADSTKGRTPSLDTSASSASPPPHRLASCYWDTEPDAVAIVQVSDTEGLGRADQLPTGCGLASRIAQVARVGLFAGASKKPTERSFELSTIQKVTISSDPDSSSGCISPCSPRLELAEAALKGYLFHQYSEPKSAAAAQPLGTIELSSAPSLTGALRAPPDAGVISGHTHSIGSQSTLALELQEDNGGADADFTYTQQRLAFSVLKLGQLRAELDQGAHAPWKKADGIADVQHVDQHGSSDGTVPSPRLDLFGVDMFCASELEMKGFRAENENLRAQVDVQAAELRQVHKEVEGLRAAKDKLVEELQAFHTVGVAVESASPAASRPAPAKADSRKVRLSCSSDETCQIMTWGGTKRSG</sequence>